<name>A0A382HXJ5_9ZZZZ</name>
<reference evidence="1" key="1">
    <citation type="submission" date="2018-05" db="EMBL/GenBank/DDBJ databases">
        <authorList>
            <person name="Lanie J.A."/>
            <person name="Ng W.-L."/>
            <person name="Kazmierczak K.M."/>
            <person name="Andrzejewski T.M."/>
            <person name="Davidsen T.M."/>
            <person name="Wayne K.J."/>
            <person name="Tettelin H."/>
            <person name="Glass J.I."/>
            <person name="Rusch D."/>
            <person name="Podicherti R."/>
            <person name="Tsui H.-C.T."/>
            <person name="Winkler M.E."/>
        </authorList>
    </citation>
    <scope>NUCLEOTIDE SEQUENCE</scope>
</reference>
<dbReference type="InterPro" id="IPR045950">
    <property type="entry name" value="DUF6370"/>
</dbReference>
<protein>
    <submittedName>
        <fullName evidence="1">Uncharacterized protein</fullName>
    </submittedName>
</protein>
<dbReference type="PROSITE" id="PS51257">
    <property type="entry name" value="PROKAR_LIPOPROTEIN"/>
    <property type="match status" value="1"/>
</dbReference>
<gene>
    <name evidence="1" type="ORF">METZ01_LOCUS244719</name>
</gene>
<proteinExistence type="predicted"/>
<sequence length="137" mass="14573">MNRKSIIIILALFMTGQVIAGCGRCGPSDNKVPKKEKISSAISSTLVMSIPEDGKIEGLVITSCGQCKFGYKEKRGCSLTIKIGESIYPVEGTGIHDHGDAHGSEGFCSAVRVAWAAGRIKKNVFHAKSFTLVGDSK</sequence>
<dbReference type="AlphaFoldDB" id="A0A382HXJ5"/>
<dbReference type="EMBL" id="UINC01063826">
    <property type="protein sequence ID" value="SVB91865.1"/>
    <property type="molecule type" value="Genomic_DNA"/>
</dbReference>
<evidence type="ECO:0000313" key="1">
    <source>
        <dbReference type="EMBL" id="SVB91865.1"/>
    </source>
</evidence>
<organism evidence="1">
    <name type="scientific">marine metagenome</name>
    <dbReference type="NCBI Taxonomy" id="408172"/>
    <lineage>
        <taxon>unclassified sequences</taxon>
        <taxon>metagenomes</taxon>
        <taxon>ecological metagenomes</taxon>
    </lineage>
</organism>
<accession>A0A382HXJ5</accession>
<dbReference type="Pfam" id="PF19897">
    <property type="entry name" value="DUF6370"/>
    <property type="match status" value="1"/>
</dbReference>